<evidence type="ECO:0008006" key="3">
    <source>
        <dbReference type="Google" id="ProtNLM"/>
    </source>
</evidence>
<evidence type="ECO:0000313" key="2">
    <source>
        <dbReference type="Proteomes" id="UP000324632"/>
    </source>
</evidence>
<name>A0A5A9MWD6_9TELE</name>
<gene>
    <name evidence="1" type="ORF">E1301_Tti024034</name>
</gene>
<comment type="caution">
    <text evidence="1">The sequence shown here is derived from an EMBL/GenBank/DDBJ whole genome shotgun (WGS) entry which is preliminary data.</text>
</comment>
<keyword evidence="2" id="KW-1185">Reference proteome</keyword>
<organism evidence="1 2">
    <name type="scientific">Triplophysa tibetana</name>
    <dbReference type="NCBI Taxonomy" id="1572043"/>
    <lineage>
        <taxon>Eukaryota</taxon>
        <taxon>Metazoa</taxon>
        <taxon>Chordata</taxon>
        <taxon>Craniata</taxon>
        <taxon>Vertebrata</taxon>
        <taxon>Euteleostomi</taxon>
        <taxon>Actinopterygii</taxon>
        <taxon>Neopterygii</taxon>
        <taxon>Teleostei</taxon>
        <taxon>Ostariophysi</taxon>
        <taxon>Cypriniformes</taxon>
        <taxon>Nemacheilidae</taxon>
        <taxon>Triplophysa</taxon>
    </lineage>
</organism>
<accession>A0A5A9MWD6</accession>
<proteinExistence type="predicted"/>
<protein>
    <recommendedName>
        <fullName evidence="3">Reverse transcriptase zinc-binding domain-containing protein</fullName>
    </recommendedName>
</protein>
<dbReference type="AlphaFoldDB" id="A0A5A9MWD6"/>
<reference evidence="1 2" key="1">
    <citation type="journal article" date="2019" name="Mol. Ecol. Resour.">
        <title>Chromosome-level genome assembly of Triplophysa tibetana, a fish adapted to the harsh high-altitude environment of the Tibetan Plateau.</title>
        <authorList>
            <person name="Yang X."/>
            <person name="Liu H."/>
            <person name="Ma Z."/>
            <person name="Zou Y."/>
            <person name="Zou M."/>
            <person name="Mao Y."/>
            <person name="Li X."/>
            <person name="Wang H."/>
            <person name="Chen T."/>
            <person name="Wang W."/>
            <person name="Yang R."/>
        </authorList>
    </citation>
    <scope>NUCLEOTIDE SEQUENCE [LARGE SCALE GENOMIC DNA]</scope>
    <source>
        <strain evidence="1">TTIB1903HZAU</strain>
        <tissue evidence="1">Muscle</tissue>
    </source>
</reference>
<dbReference type="Proteomes" id="UP000324632">
    <property type="component" value="Unassembled WGS sequence"/>
</dbReference>
<dbReference type="EMBL" id="SOYY01000088">
    <property type="protein sequence ID" value="KAA0701446.1"/>
    <property type="molecule type" value="Genomic_DNA"/>
</dbReference>
<evidence type="ECO:0000313" key="1">
    <source>
        <dbReference type="EMBL" id="KAA0701446.1"/>
    </source>
</evidence>
<sequence length="372" mass="43986">MGLPCLRDYYYTAQIRPLICLSSPTYSAGWKDVEGITTNYIPIMTLLNDKKLQMNTNTIEDVMYESLRNSWNRLMQICNVKELSRILRWCAYDSDFGPNALDGRFKGWVSKGITTYLSFTHKGTIMSFESLQNKYGLGQENFYRYLQVRHYFDQNIKLALEKRNLGFLQTFLALTTSTSLNKLVSRLYKAIQESKEPNTEYIKRRWEMEGNIQISNKNWVNICRVQWSTTGSNTWREFCWKNIIRFFITPTQKRHQGSGDACWRLCGFSGANHYHIFWDCPLLRPFWSQICEHINHTFNSKVPCNFVNVYLGNVDVNNWRNKDKRLLWILLAASKKTITRKWLKPNLPTIDEWINIIQDIYKTEKLSFTIRS</sequence>